<feature type="transmembrane region" description="Helical" evidence="1">
    <location>
        <begin position="148"/>
        <end position="166"/>
    </location>
</feature>
<dbReference type="RefSeq" id="WP_096205735.1">
    <property type="nucleotide sequence ID" value="NZ_FZMP01000146.1"/>
</dbReference>
<dbReference type="AlphaFoldDB" id="A0A284VPG2"/>
<evidence type="ECO:0000256" key="1">
    <source>
        <dbReference type="SAM" id="Phobius"/>
    </source>
</evidence>
<keyword evidence="3" id="KW-1185">Reference proteome</keyword>
<keyword evidence="1" id="KW-0472">Membrane</keyword>
<dbReference type="Proteomes" id="UP000218615">
    <property type="component" value="Unassembled WGS sequence"/>
</dbReference>
<dbReference type="EMBL" id="FZMP01000146">
    <property type="protein sequence ID" value="SNQ61108.1"/>
    <property type="molecule type" value="Genomic_DNA"/>
</dbReference>
<dbReference type="Pfam" id="PF04307">
    <property type="entry name" value="YdjM"/>
    <property type="match status" value="1"/>
</dbReference>
<evidence type="ECO:0008006" key="4">
    <source>
        <dbReference type="Google" id="ProtNLM"/>
    </source>
</evidence>
<keyword evidence="1" id="KW-0812">Transmembrane</keyword>
<evidence type="ECO:0000313" key="3">
    <source>
        <dbReference type="Proteomes" id="UP000218615"/>
    </source>
</evidence>
<name>A0A284VPG2_9EURY</name>
<gene>
    <name evidence="2" type="ORF">MNV_230029</name>
</gene>
<organism evidence="2 3">
    <name type="scientific">Candidatus Methanoperedens nitratireducens</name>
    <dbReference type="NCBI Taxonomy" id="1392998"/>
    <lineage>
        <taxon>Archaea</taxon>
        <taxon>Methanobacteriati</taxon>
        <taxon>Methanobacteriota</taxon>
        <taxon>Stenosarchaea group</taxon>
        <taxon>Methanomicrobia</taxon>
        <taxon>Methanosarcinales</taxon>
        <taxon>ANME-2 cluster</taxon>
        <taxon>Candidatus Methanoperedentaceae</taxon>
        <taxon>Candidatus Methanoperedens</taxon>
    </lineage>
</organism>
<dbReference type="InterPro" id="IPR007404">
    <property type="entry name" value="YdjM-like"/>
</dbReference>
<accession>A0A284VPG2</accession>
<feature type="transmembrane region" description="Helical" evidence="1">
    <location>
        <begin position="6"/>
        <end position="23"/>
    </location>
</feature>
<reference evidence="3" key="1">
    <citation type="submission" date="2017-06" db="EMBL/GenBank/DDBJ databases">
        <authorList>
            <person name="Cremers G."/>
        </authorList>
    </citation>
    <scope>NUCLEOTIDE SEQUENCE [LARGE SCALE GENOMIC DNA]</scope>
</reference>
<evidence type="ECO:0000313" key="2">
    <source>
        <dbReference type="EMBL" id="SNQ61108.1"/>
    </source>
</evidence>
<proteinExistence type="predicted"/>
<feature type="transmembrane region" description="Helical" evidence="1">
    <location>
        <begin position="71"/>
        <end position="90"/>
    </location>
</feature>
<dbReference type="OrthoDB" id="148098at2157"/>
<sequence length="187" mass="21296">MIFEHWVYSTAIAIIAGMVYYKLTSRDYSWIIIGSAYVPDLDFIADRIFKKIDITILVYGDPIKHGDFHNIAVLLLFAVSAALLLQIVGIRLVDSFIFAGIGFGAHLFEDALVFNPGYRFFWPLLTQKFGIGIMGYNRDWYGIADKEVLVIGLVAVILCAAIRTAYEGKGWIRRMVYLDPLDYINRR</sequence>
<protein>
    <recommendedName>
        <fullName evidence="4">Membrane-bound metal-dependent hydrolase</fullName>
    </recommendedName>
</protein>
<keyword evidence="1" id="KW-1133">Transmembrane helix</keyword>